<keyword evidence="3" id="KW-1185">Reference proteome</keyword>
<dbReference type="EMBL" id="LN891008">
    <property type="protein sequence ID" value="CUS11959.1"/>
    <property type="molecule type" value="Genomic_DNA"/>
</dbReference>
<dbReference type="AlphaFoldDB" id="A0A292PWM9"/>
<name>A0A292PWM9_9PEZI</name>
<reference evidence="2" key="1">
    <citation type="submission" date="2015-10" db="EMBL/GenBank/DDBJ databases">
        <authorList>
            <person name="Regsiter A."/>
            <person name="william w."/>
        </authorList>
    </citation>
    <scope>NUCLEOTIDE SEQUENCE</scope>
    <source>
        <strain evidence="2">Montdore</strain>
    </source>
</reference>
<feature type="region of interest" description="Disordered" evidence="1">
    <location>
        <begin position="443"/>
        <end position="471"/>
    </location>
</feature>
<feature type="compositionally biased region" description="Polar residues" evidence="1">
    <location>
        <begin position="386"/>
        <end position="404"/>
    </location>
</feature>
<dbReference type="Proteomes" id="UP001412239">
    <property type="component" value="Unassembled WGS sequence"/>
</dbReference>
<feature type="compositionally biased region" description="Low complexity" evidence="1">
    <location>
        <begin position="98"/>
        <end position="109"/>
    </location>
</feature>
<feature type="region of interest" description="Disordered" evidence="1">
    <location>
        <begin position="369"/>
        <end position="428"/>
    </location>
</feature>
<feature type="compositionally biased region" description="Basic and acidic residues" evidence="1">
    <location>
        <begin position="321"/>
        <end position="330"/>
    </location>
</feature>
<organism evidence="2 3">
    <name type="scientific">Tuber aestivum</name>
    <name type="common">summer truffle</name>
    <dbReference type="NCBI Taxonomy" id="59557"/>
    <lineage>
        <taxon>Eukaryota</taxon>
        <taxon>Fungi</taxon>
        <taxon>Dikarya</taxon>
        <taxon>Ascomycota</taxon>
        <taxon>Pezizomycotina</taxon>
        <taxon>Pezizomycetes</taxon>
        <taxon>Pezizales</taxon>
        <taxon>Tuberaceae</taxon>
        <taxon>Tuber</taxon>
    </lineage>
</organism>
<feature type="compositionally biased region" description="Polar residues" evidence="1">
    <location>
        <begin position="77"/>
        <end position="86"/>
    </location>
</feature>
<evidence type="ECO:0000313" key="3">
    <source>
        <dbReference type="Proteomes" id="UP001412239"/>
    </source>
</evidence>
<sequence length="544" mass="59024">MSRADPNYGQFRRSLVNGVLSLEVPLLDEPAGETGYHLNTTTHGSGSTILGEFSLNNFSNISTPYDSIKHEELFSSAPETLSNPENEISRYLTPGPYTASKSTASNSNTLARTPLPSFESYVEHGKHGTSTSSKRCRETAGKSSSQQGPAQKRARKNRAASAVRSNSGRDAGGGGDEDEEDEEEDEDDEDDEESDEDDGHLMNSGSKEQRALPCPMPSCEGKDKLFETWNNLIQHLQNTHIKGFSICERGCGQRFGLSSQYTRHVFKRKKDCRPLPSSGLPRRIPALALDFNHAVGKVKGQDYARLKRVIAEHEYYDLEDPDHSAHRLEPPSHGASSRGSHQYNLQGQQVLDWADKVIRLVTEHHRTCQMHPHTYPPSSGPAPTDAQLSGSSGFIGSRQTSQNPIEPAIPSPLNQPTARRPGAYGAQPSAAATYLPGFQNGSSASLPGNYRSSNRFTSQPGQGTQGGGFARPSAGNYYPVMESDYMSQYPTHASSYIDNNVRSNRTAPPSELGPSPLAPAPGYPLPSATYGSGTGNAPRFNRGS</sequence>
<gene>
    <name evidence="2" type="ORF">GSTUAT00004007001</name>
</gene>
<feature type="region of interest" description="Disordered" evidence="1">
    <location>
        <begin position="496"/>
        <end position="544"/>
    </location>
</feature>
<evidence type="ECO:0000313" key="2">
    <source>
        <dbReference type="EMBL" id="CUS11959.1"/>
    </source>
</evidence>
<feature type="compositionally biased region" description="Polar residues" evidence="1">
    <location>
        <begin position="443"/>
        <end position="458"/>
    </location>
</feature>
<protein>
    <submittedName>
        <fullName evidence="2">Uncharacterized protein</fullName>
    </submittedName>
</protein>
<accession>A0A292PWM9</accession>
<feature type="region of interest" description="Disordered" evidence="1">
    <location>
        <begin position="321"/>
        <end position="341"/>
    </location>
</feature>
<feature type="region of interest" description="Disordered" evidence="1">
    <location>
        <begin position="77"/>
        <end position="216"/>
    </location>
</feature>
<feature type="compositionally biased region" description="Acidic residues" evidence="1">
    <location>
        <begin position="175"/>
        <end position="198"/>
    </location>
</feature>
<evidence type="ECO:0000256" key="1">
    <source>
        <dbReference type="SAM" id="MobiDB-lite"/>
    </source>
</evidence>
<feature type="compositionally biased region" description="Polar residues" evidence="1">
    <location>
        <begin position="496"/>
        <end position="507"/>
    </location>
</feature>
<proteinExistence type="predicted"/>